<reference evidence="1" key="1">
    <citation type="submission" date="2019-10" db="EMBL/GenBank/DDBJ databases">
        <title>Conservation and host-specific expression of non-tandemly repeated heterogenous ribosome RNA gene in arbuscular mycorrhizal fungi.</title>
        <authorList>
            <person name="Maeda T."/>
            <person name="Kobayashi Y."/>
            <person name="Nakagawa T."/>
            <person name="Ezawa T."/>
            <person name="Yamaguchi K."/>
            <person name="Bino T."/>
            <person name="Nishimoto Y."/>
            <person name="Shigenobu S."/>
            <person name="Kawaguchi M."/>
        </authorList>
    </citation>
    <scope>NUCLEOTIDE SEQUENCE</scope>
    <source>
        <strain evidence="1">HR1</strain>
    </source>
</reference>
<sequence length="79" mass="8728">MKLQDFGEELDGGNSMTGFSNIWMQYSAKQFSSFSWDQLDIGDSVVIISKVWTWILIISQVSDGIPAGKSAPLKPDKVS</sequence>
<evidence type="ECO:0000313" key="2">
    <source>
        <dbReference type="Proteomes" id="UP000615446"/>
    </source>
</evidence>
<proteinExistence type="predicted"/>
<accession>A0A8H3LLN7</accession>
<dbReference type="AlphaFoldDB" id="A0A8H3LLN7"/>
<gene>
    <name evidence="1" type="ORF">RCL2_001776800</name>
</gene>
<protein>
    <submittedName>
        <fullName evidence="1">Uncharacterized protein</fullName>
    </submittedName>
</protein>
<organism evidence="1 2">
    <name type="scientific">Rhizophagus clarus</name>
    <dbReference type="NCBI Taxonomy" id="94130"/>
    <lineage>
        <taxon>Eukaryota</taxon>
        <taxon>Fungi</taxon>
        <taxon>Fungi incertae sedis</taxon>
        <taxon>Mucoromycota</taxon>
        <taxon>Glomeromycotina</taxon>
        <taxon>Glomeromycetes</taxon>
        <taxon>Glomerales</taxon>
        <taxon>Glomeraceae</taxon>
        <taxon>Rhizophagus</taxon>
    </lineage>
</organism>
<dbReference type="EMBL" id="BLAL01000197">
    <property type="protein sequence ID" value="GES90938.1"/>
    <property type="molecule type" value="Genomic_DNA"/>
</dbReference>
<comment type="caution">
    <text evidence="1">The sequence shown here is derived from an EMBL/GenBank/DDBJ whole genome shotgun (WGS) entry which is preliminary data.</text>
</comment>
<evidence type="ECO:0000313" key="1">
    <source>
        <dbReference type="EMBL" id="GES90938.1"/>
    </source>
</evidence>
<name>A0A8H3LLN7_9GLOM</name>
<dbReference type="Proteomes" id="UP000615446">
    <property type="component" value="Unassembled WGS sequence"/>
</dbReference>